<proteinExistence type="predicted"/>
<protein>
    <submittedName>
        <fullName evidence="1">Uncharacterized protein</fullName>
    </submittedName>
</protein>
<reference evidence="1" key="1">
    <citation type="submission" date="2022-05" db="EMBL/GenBank/DDBJ databases">
        <title>The Musa troglodytarum L. genome provides insights into the mechanism of non-climacteric behaviour and enrichment of carotenoids.</title>
        <authorList>
            <person name="Wang J."/>
        </authorList>
    </citation>
    <scope>NUCLEOTIDE SEQUENCE</scope>
    <source>
        <tissue evidence="1">Leaf</tissue>
    </source>
</reference>
<gene>
    <name evidence="1" type="ORF">MUK42_28619</name>
</gene>
<dbReference type="AlphaFoldDB" id="A0A9E7K932"/>
<evidence type="ECO:0000313" key="2">
    <source>
        <dbReference type="Proteomes" id="UP001055439"/>
    </source>
</evidence>
<sequence>MVDGLIFGARLVLSAHAGNQTMSAQYLSQGPIVTFLWITYRRAKL</sequence>
<accession>A0A9E7K932</accession>
<organism evidence="1 2">
    <name type="scientific">Musa troglodytarum</name>
    <name type="common">fe'i banana</name>
    <dbReference type="NCBI Taxonomy" id="320322"/>
    <lineage>
        <taxon>Eukaryota</taxon>
        <taxon>Viridiplantae</taxon>
        <taxon>Streptophyta</taxon>
        <taxon>Embryophyta</taxon>
        <taxon>Tracheophyta</taxon>
        <taxon>Spermatophyta</taxon>
        <taxon>Magnoliopsida</taxon>
        <taxon>Liliopsida</taxon>
        <taxon>Zingiberales</taxon>
        <taxon>Musaceae</taxon>
        <taxon>Musa</taxon>
    </lineage>
</organism>
<evidence type="ECO:0000313" key="1">
    <source>
        <dbReference type="EMBL" id="URE07475.1"/>
    </source>
</evidence>
<name>A0A9E7K932_9LILI</name>
<keyword evidence="2" id="KW-1185">Reference proteome</keyword>
<dbReference type="EMBL" id="CP097507">
    <property type="protein sequence ID" value="URE07475.1"/>
    <property type="molecule type" value="Genomic_DNA"/>
</dbReference>
<dbReference type="Proteomes" id="UP001055439">
    <property type="component" value="Chromosome 5"/>
</dbReference>